<evidence type="ECO:0000256" key="1">
    <source>
        <dbReference type="SAM" id="SignalP"/>
    </source>
</evidence>
<accession>A0A068WHD9</accession>
<protein>
    <submittedName>
        <fullName evidence="2 4">Expressed protein</fullName>
    </submittedName>
</protein>
<dbReference type="EMBL" id="LK028579">
    <property type="protein sequence ID" value="CDS19517.1"/>
    <property type="molecule type" value="Genomic_DNA"/>
</dbReference>
<dbReference type="Proteomes" id="UP000492820">
    <property type="component" value="Unassembled WGS sequence"/>
</dbReference>
<evidence type="ECO:0000313" key="4">
    <source>
        <dbReference type="WBParaSite" id="EgrG_000483000"/>
    </source>
</evidence>
<dbReference type="AlphaFoldDB" id="A0A068WHD9"/>
<name>A0A068WHD9_ECHGR</name>
<feature type="chain" id="PRO_5035983634" evidence="1">
    <location>
        <begin position="29"/>
        <end position="223"/>
    </location>
</feature>
<proteinExistence type="predicted"/>
<reference evidence="2 3" key="1">
    <citation type="journal article" date="2013" name="Nature">
        <title>The genomes of four tapeworm species reveal adaptations to parasitism.</title>
        <authorList>
            <person name="Tsai I.J."/>
            <person name="Zarowiecki M."/>
            <person name="Holroyd N."/>
            <person name="Garciarrubio A."/>
            <person name="Sanchez-Flores A."/>
            <person name="Brooks K.L."/>
            <person name="Tracey A."/>
            <person name="Bobes R.J."/>
            <person name="Fragoso G."/>
            <person name="Sciutto E."/>
            <person name="Aslett M."/>
            <person name="Beasley H."/>
            <person name="Bennett H.M."/>
            <person name="Cai J."/>
            <person name="Camicia F."/>
            <person name="Clark R."/>
            <person name="Cucher M."/>
            <person name="De Silva N."/>
            <person name="Day T.A."/>
            <person name="Deplazes P."/>
            <person name="Estrada K."/>
            <person name="Fernandez C."/>
            <person name="Holland P.W."/>
            <person name="Hou J."/>
            <person name="Hu S."/>
            <person name="Huckvale T."/>
            <person name="Hung S.S."/>
            <person name="Kamenetzky L."/>
            <person name="Keane J.A."/>
            <person name="Kiss F."/>
            <person name="Koziol U."/>
            <person name="Lambert O."/>
            <person name="Liu K."/>
            <person name="Luo X."/>
            <person name="Luo Y."/>
            <person name="Macchiaroli N."/>
            <person name="Nichol S."/>
            <person name="Paps J."/>
            <person name="Parkinson J."/>
            <person name="Pouchkina-Stantcheva N."/>
            <person name="Riddiford N."/>
            <person name="Rosenzvit M."/>
            <person name="Salinas G."/>
            <person name="Wasmuth J.D."/>
            <person name="Zamanian M."/>
            <person name="Zheng Y."/>
            <person name="Cai X."/>
            <person name="Soberon X."/>
            <person name="Olson P.D."/>
            <person name="Laclette J.P."/>
            <person name="Brehm K."/>
            <person name="Berriman M."/>
            <person name="Garciarrubio A."/>
            <person name="Bobes R.J."/>
            <person name="Fragoso G."/>
            <person name="Sanchez-Flores A."/>
            <person name="Estrada K."/>
            <person name="Cevallos M.A."/>
            <person name="Morett E."/>
            <person name="Gonzalez V."/>
            <person name="Portillo T."/>
            <person name="Ochoa-Leyva A."/>
            <person name="Jose M.V."/>
            <person name="Sciutto E."/>
            <person name="Landa A."/>
            <person name="Jimenez L."/>
            <person name="Valdes V."/>
            <person name="Carrero J.C."/>
            <person name="Larralde C."/>
            <person name="Morales-Montor J."/>
            <person name="Limon-Lason J."/>
            <person name="Soberon X."/>
            <person name="Laclette J.P."/>
        </authorList>
    </citation>
    <scope>NUCLEOTIDE SEQUENCE [LARGE SCALE GENOMIC DNA]</scope>
</reference>
<keyword evidence="1" id="KW-0732">Signal</keyword>
<gene>
    <name evidence="2" type="ORF">EgrG_000483000</name>
</gene>
<feature type="signal peptide" evidence="1">
    <location>
        <begin position="1"/>
        <end position="28"/>
    </location>
</feature>
<evidence type="ECO:0000313" key="2">
    <source>
        <dbReference type="EMBL" id="CDS19517.1"/>
    </source>
</evidence>
<reference evidence="2" key="2">
    <citation type="submission" date="2014-06" db="EMBL/GenBank/DDBJ databases">
        <authorList>
            <person name="Aslett M."/>
        </authorList>
    </citation>
    <scope>NUCLEOTIDE SEQUENCE</scope>
</reference>
<sequence>MRAPGRITTTLASCTQLAVCLVVGMAAAEQQSQSPAWKAEALRRKLENERSRDVERRWEHLINTDGADAPEWMRETALKKKAARANLTANGIPPWMQEMQRRNDNLTKKMKEAQKLRRPPRTPTLPTQSDIDEIFLLLLPTYAILCGLCLRACLFLLSLYIGFWPLPSSTIFYGMIFITDHLPLTTFYFRNYSWDSSLSLRISIKSCSSDFWSIAGLVRTVRF</sequence>
<organism evidence="2">
    <name type="scientific">Echinococcus granulosus</name>
    <name type="common">Hydatid tapeworm</name>
    <dbReference type="NCBI Taxonomy" id="6210"/>
    <lineage>
        <taxon>Eukaryota</taxon>
        <taxon>Metazoa</taxon>
        <taxon>Spiralia</taxon>
        <taxon>Lophotrochozoa</taxon>
        <taxon>Platyhelminthes</taxon>
        <taxon>Cestoda</taxon>
        <taxon>Eucestoda</taxon>
        <taxon>Cyclophyllidea</taxon>
        <taxon>Taeniidae</taxon>
        <taxon>Echinococcus</taxon>
        <taxon>Echinococcus granulosus group</taxon>
    </lineage>
</organism>
<reference evidence="4" key="3">
    <citation type="submission" date="2020-10" db="UniProtKB">
        <authorList>
            <consortium name="WormBaseParasite"/>
        </authorList>
    </citation>
    <scope>IDENTIFICATION</scope>
</reference>
<evidence type="ECO:0000313" key="3">
    <source>
        <dbReference type="Proteomes" id="UP000492820"/>
    </source>
</evidence>
<dbReference type="WBParaSite" id="EgrG_000483000">
    <property type="protein sequence ID" value="EgrG_000483000"/>
    <property type="gene ID" value="EgrG_000483000"/>
</dbReference>